<feature type="domain" description="Pcf11 C-terminal" evidence="7">
    <location>
        <begin position="913"/>
        <end position="965"/>
    </location>
</feature>
<feature type="compositionally biased region" description="Basic and acidic residues" evidence="5">
    <location>
        <begin position="986"/>
        <end position="1003"/>
    </location>
</feature>
<feature type="compositionally biased region" description="Acidic residues" evidence="5">
    <location>
        <begin position="59"/>
        <end position="75"/>
    </location>
</feature>
<evidence type="ECO:0000256" key="4">
    <source>
        <dbReference type="RuleBase" id="RU000663"/>
    </source>
</evidence>
<reference evidence="8 9" key="1">
    <citation type="submission" date="2015-05" db="EMBL/GenBank/DDBJ databases">
        <authorList>
            <person name="Wang D.B."/>
            <person name="Wang M."/>
        </authorList>
    </citation>
    <scope>NUCLEOTIDE SEQUENCE [LARGE SCALE GENOMIC DNA]</scope>
    <source>
        <strain evidence="8">VL1</strain>
    </source>
</reference>
<dbReference type="InterPro" id="IPR021605">
    <property type="entry name" value="Pcf11_Clp1-ID"/>
</dbReference>
<feature type="compositionally biased region" description="Pro residues" evidence="5">
    <location>
        <begin position="678"/>
        <end position="697"/>
    </location>
</feature>
<dbReference type="Gene3D" id="3.40.1120.10">
    <property type="entry name" value="Ribosomal protein l15e"/>
    <property type="match status" value="1"/>
</dbReference>
<sequence>VAELKLLELEFLYRVDWKIVPNPEVLVAYYRGLVERCPGYALEGDDQAGSNTDDGPSKEEDDSSDISDDTDEEENNGPQLSQDFQEKGSWSADVQQCTTTIFEETQEAVGKWKQRSTEQEGKALAVLSQTYPSSRPHQSSVGDARARPELYTVGTRVMQRCHQLLELYREFNTQLADDSNDVDDPQWLHDAERMSEILDRGNQFGKELVDAMVQPVLQPRLPMVDAENAKDTNLMAIEMFDGVEALLDDTWGRTARMHLDAFETLLTKMGALKYVEELQKKKQSDVMLFLLRVRCWELRQLNVIHRASRPSRPDKARRLGYKAKQGYVIYRVRVRRGGRKKPAKKGATFGKPTNQGINQLKYQRSLKSTAESRVGRRCANLRVLNSYWINQDSTYKYYEVILVDPQHKAIRIDPRINWIVAPVHKHREERGLTATGKKSRGLNKGHRYNKTKAGRRKTWLRHNTLSLWRYRATPTPPGMRPGSSQPGYPGPPPHAQQQQLNGSRPPSVQQQQAPAPYPPPQVYGGLQPTAGAPTPFQASPSQHHSVNIAVLKHDIQELITASTLEAAQYPHDGVIKARLQGLHDLQRLLQTQDMPQDHLILIKNQVADLALKVRPQSVPSSAPIAAATPVSYHPPPPAPVAHIAPQPASVTLDSLLGQGALASLLARQSATPQAQTPAPAPPPYAGMPIRSPQPPVAEPQRQSSAAPTPDPMALLAGLRMAGLLGGTPITTPPVSTPIPNLPHPGLPLPPLGGVPPPPPPGGVPPPGAGIIPPNIASLLSGSNLPLSVRMMDQIQLNSTSLKQEFRAHLLPSLFDALGPQCTQCGRRFTKDEDGRKKKTAHMDWHFQVHHRLAEAERRGQHRSWYVDHSDWVASREVVDADHAKEAAEAAARQDSGAHGSGGAGGKGSSQVPYIAMPDASAGVNTMCPICQEEFENKWLDTAQEWVWLDAKLVGNRAYHASCHAEATMVRDATPARGTPEPVLGKRKAEDELKNARRLKMESA</sequence>
<feature type="non-terminal residue" evidence="8">
    <location>
        <position position="1"/>
    </location>
</feature>
<comment type="similarity">
    <text evidence="1 4">Belongs to the eukaryotic ribosomal protein eL15 family.</text>
</comment>
<dbReference type="InterPro" id="IPR054127">
    <property type="entry name" value="Pcf11_C"/>
</dbReference>
<dbReference type="NCBIfam" id="NF003269">
    <property type="entry name" value="PRK04243.1"/>
    <property type="match status" value="1"/>
</dbReference>
<feature type="region of interest" description="Disordered" evidence="5">
    <location>
        <begin position="41"/>
        <end position="89"/>
    </location>
</feature>
<dbReference type="FunFam" id="3.40.1120.10:FF:000001">
    <property type="entry name" value="Ribosomal protein L15"/>
    <property type="match status" value="1"/>
</dbReference>
<feature type="domain" description="Pcf11 Clp1-ID" evidence="6">
    <location>
        <begin position="849"/>
        <end position="876"/>
    </location>
</feature>
<feature type="compositionally biased region" description="Basic residues" evidence="5">
    <location>
        <begin position="437"/>
        <end position="453"/>
    </location>
</feature>
<feature type="compositionally biased region" description="Low complexity" evidence="5">
    <location>
        <begin position="667"/>
        <end position="677"/>
    </location>
</feature>
<dbReference type="PROSITE" id="PS01194">
    <property type="entry name" value="RIBOSOMAL_L15E"/>
    <property type="match status" value="1"/>
</dbReference>
<evidence type="ECO:0000256" key="2">
    <source>
        <dbReference type="ARBA" id="ARBA00022980"/>
    </source>
</evidence>
<feature type="region of interest" description="Disordered" evidence="5">
    <location>
        <begin position="884"/>
        <end position="911"/>
    </location>
</feature>
<dbReference type="EMBL" id="CVQH01025873">
    <property type="protein sequence ID" value="CRK39611.1"/>
    <property type="molecule type" value="Genomic_DNA"/>
</dbReference>
<keyword evidence="3 4" id="KW-0687">Ribonucleoprotein</keyword>
<dbReference type="AlphaFoldDB" id="A0A0G4MYZ5"/>
<dbReference type="Proteomes" id="UP000044602">
    <property type="component" value="Unassembled WGS sequence"/>
</dbReference>
<dbReference type="InterPro" id="IPR000439">
    <property type="entry name" value="Ribosomal_eL15"/>
</dbReference>
<dbReference type="GO" id="GO:0031124">
    <property type="term" value="P:mRNA 3'-end processing"/>
    <property type="evidence" value="ECO:0007669"/>
    <property type="project" value="InterPro"/>
</dbReference>
<feature type="compositionally biased region" description="Low complexity" evidence="5">
    <location>
        <begin position="495"/>
        <end position="514"/>
    </location>
</feature>
<dbReference type="GO" id="GO:0003735">
    <property type="term" value="F:structural constituent of ribosome"/>
    <property type="evidence" value="ECO:0007669"/>
    <property type="project" value="InterPro"/>
</dbReference>
<dbReference type="PANTHER" id="PTHR11847:SF4">
    <property type="entry name" value="LARGE RIBOSOMAL SUBUNIT PROTEIN EL15"/>
    <property type="match status" value="1"/>
</dbReference>
<evidence type="ECO:0000259" key="6">
    <source>
        <dbReference type="Pfam" id="PF11526"/>
    </source>
</evidence>
<feature type="region of interest" description="Disordered" evidence="5">
    <location>
        <begin position="667"/>
        <end position="711"/>
    </location>
</feature>
<dbReference type="GO" id="GO:0002181">
    <property type="term" value="P:cytoplasmic translation"/>
    <property type="evidence" value="ECO:0007669"/>
    <property type="project" value="TreeGrafter"/>
</dbReference>
<keyword evidence="9" id="KW-1185">Reference proteome</keyword>
<dbReference type="SMART" id="SM01384">
    <property type="entry name" value="Ribosomal_L15e"/>
    <property type="match status" value="1"/>
</dbReference>
<feature type="compositionally biased region" description="Gly residues" evidence="5">
    <location>
        <begin position="898"/>
        <end position="907"/>
    </location>
</feature>
<evidence type="ECO:0000256" key="1">
    <source>
        <dbReference type="ARBA" id="ARBA00006857"/>
    </source>
</evidence>
<dbReference type="GO" id="GO:0006369">
    <property type="term" value="P:termination of RNA polymerase II transcription"/>
    <property type="evidence" value="ECO:0007669"/>
    <property type="project" value="InterPro"/>
</dbReference>
<dbReference type="STRING" id="100787.A0A0G4MYZ5"/>
<organism evidence="8 9">
    <name type="scientific">Verticillium longisporum</name>
    <name type="common">Verticillium dahliae var. longisporum</name>
    <dbReference type="NCBI Taxonomy" id="100787"/>
    <lineage>
        <taxon>Eukaryota</taxon>
        <taxon>Fungi</taxon>
        <taxon>Dikarya</taxon>
        <taxon>Ascomycota</taxon>
        <taxon>Pezizomycotina</taxon>
        <taxon>Sordariomycetes</taxon>
        <taxon>Hypocreomycetidae</taxon>
        <taxon>Glomerellales</taxon>
        <taxon>Plectosphaerellaceae</taxon>
        <taxon>Verticillium</taxon>
    </lineage>
</organism>
<feature type="region of interest" description="Disordered" evidence="5">
    <location>
        <begin position="972"/>
        <end position="1003"/>
    </location>
</feature>
<dbReference type="InterPro" id="IPR024794">
    <property type="entry name" value="Rbsml_eL15_core_dom_sf"/>
</dbReference>
<evidence type="ECO:0000256" key="3">
    <source>
        <dbReference type="ARBA" id="ARBA00023274"/>
    </source>
</evidence>
<evidence type="ECO:0000313" key="8">
    <source>
        <dbReference type="EMBL" id="CRK39611.1"/>
    </source>
</evidence>
<dbReference type="GO" id="GO:0005849">
    <property type="term" value="C:mRNA cleavage factor complex"/>
    <property type="evidence" value="ECO:0007669"/>
    <property type="project" value="InterPro"/>
</dbReference>
<dbReference type="GO" id="GO:0022625">
    <property type="term" value="C:cytosolic large ribosomal subunit"/>
    <property type="evidence" value="ECO:0007669"/>
    <property type="project" value="TreeGrafter"/>
</dbReference>
<name>A0A0G4MYZ5_VERLO</name>
<evidence type="ECO:0000313" key="9">
    <source>
        <dbReference type="Proteomes" id="UP000044602"/>
    </source>
</evidence>
<dbReference type="PANTHER" id="PTHR11847">
    <property type="entry name" value="RIBOSOMAL PROTEIN L15"/>
    <property type="match status" value="1"/>
</dbReference>
<dbReference type="SUPFAM" id="SSF54189">
    <property type="entry name" value="Ribosomal proteins S24e, L23 and L15e"/>
    <property type="match status" value="1"/>
</dbReference>
<protein>
    <recommendedName>
        <fullName evidence="4">Ribosomal protein L15</fullName>
    </recommendedName>
</protein>
<dbReference type="Pfam" id="PF00827">
    <property type="entry name" value="Ribosomal_L15e"/>
    <property type="match status" value="1"/>
</dbReference>
<feature type="region of interest" description="Disordered" evidence="5">
    <location>
        <begin position="428"/>
        <end position="453"/>
    </location>
</feature>
<dbReference type="Pfam" id="PF21936">
    <property type="entry name" value="Pcf11_C"/>
    <property type="match status" value="1"/>
</dbReference>
<keyword evidence="2 4" id="KW-0689">Ribosomal protein</keyword>
<dbReference type="InterPro" id="IPR020925">
    <property type="entry name" value="Ribosomal_eL15_CS"/>
</dbReference>
<proteinExistence type="inferred from homology"/>
<dbReference type="GO" id="GO:0003723">
    <property type="term" value="F:RNA binding"/>
    <property type="evidence" value="ECO:0007669"/>
    <property type="project" value="TreeGrafter"/>
</dbReference>
<evidence type="ECO:0000256" key="5">
    <source>
        <dbReference type="SAM" id="MobiDB-lite"/>
    </source>
</evidence>
<dbReference type="Pfam" id="PF11526">
    <property type="entry name" value="Pfc11_Clp1_ID"/>
    <property type="match status" value="1"/>
</dbReference>
<gene>
    <name evidence="8" type="ORF">BN1708_016730</name>
</gene>
<feature type="region of interest" description="Disordered" evidence="5">
    <location>
        <begin position="470"/>
        <end position="541"/>
    </location>
</feature>
<dbReference type="InterPro" id="IPR012678">
    <property type="entry name" value="Ribosomal_uL23/eL15/eS24_sf"/>
</dbReference>
<feature type="non-terminal residue" evidence="8">
    <location>
        <position position="1003"/>
    </location>
</feature>
<accession>A0A0G4MYZ5</accession>
<evidence type="ECO:0000259" key="7">
    <source>
        <dbReference type="Pfam" id="PF21936"/>
    </source>
</evidence>